<dbReference type="SUPFAM" id="SSF55909">
    <property type="entry name" value="Pentein"/>
    <property type="match status" value="1"/>
</dbReference>
<organism evidence="3 4">
    <name type="scientific">Thalassococcus lentus</name>
    <dbReference type="NCBI Taxonomy" id="1210524"/>
    <lineage>
        <taxon>Bacteria</taxon>
        <taxon>Pseudomonadati</taxon>
        <taxon>Pseudomonadota</taxon>
        <taxon>Alphaproteobacteria</taxon>
        <taxon>Rhodobacterales</taxon>
        <taxon>Roseobacteraceae</taxon>
        <taxon>Thalassococcus</taxon>
    </lineage>
</organism>
<keyword evidence="2" id="KW-0808">Transferase</keyword>
<keyword evidence="3" id="KW-0723">Serine/threonine-protein kinase</keyword>
<dbReference type="PANTHER" id="PTHR10488:SF1">
    <property type="entry name" value="GLYCINE AMIDINOTRANSFERASE, MITOCHONDRIAL"/>
    <property type="match status" value="1"/>
</dbReference>
<comment type="similarity">
    <text evidence="1">Belongs to the amidinotransferase family.</text>
</comment>
<feature type="non-terminal residue" evidence="3">
    <location>
        <position position="151"/>
    </location>
</feature>
<gene>
    <name evidence="3" type="ORF">PFY00_18200</name>
</gene>
<name>A0ABT4XXI2_9RHOB</name>
<dbReference type="Gene3D" id="3.75.10.10">
    <property type="entry name" value="L-arginine/glycine Amidinotransferase, Chain A"/>
    <property type="match status" value="1"/>
</dbReference>
<evidence type="ECO:0000256" key="1">
    <source>
        <dbReference type="ARBA" id="ARBA00006943"/>
    </source>
</evidence>
<reference evidence="3 4" key="1">
    <citation type="submission" date="2023-01" db="EMBL/GenBank/DDBJ databases">
        <title>Thalassococcus onchidii sp. nov., isolated from a marine invertebrate from the South China Sea.</title>
        <authorList>
            <person name="Xu S."/>
            <person name="Liu Z."/>
            <person name="Xu Y."/>
        </authorList>
    </citation>
    <scope>NUCLEOTIDE SEQUENCE [LARGE SCALE GENOMIC DNA]</scope>
    <source>
        <strain evidence="3 4">KCTC 32084</strain>
    </source>
</reference>
<dbReference type="PANTHER" id="PTHR10488">
    <property type="entry name" value="GLYCINE AMIDINOTRANSFERASE, MITOCHONDRIAL"/>
    <property type="match status" value="1"/>
</dbReference>
<evidence type="ECO:0000256" key="2">
    <source>
        <dbReference type="ARBA" id="ARBA00022679"/>
    </source>
</evidence>
<comment type="caution">
    <text evidence="3">The sequence shown here is derived from an EMBL/GenBank/DDBJ whole genome shotgun (WGS) entry which is preliminary data.</text>
</comment>
<accession>A0ABT4XXI2</accession>
<keyword evidence="3" id="KW-0418">Kinase</keyword>
<dbReference type="InterPro" id="IPR033195">
    <property type="entry name" value="AmidinoTrfase"/>
</dbReference>
<dbReference type="GO" id="GO:0004674">
    <property type="term" value="F:protein serine/threonine kinase activity"/>
    <property type="evidence" value="ECO:0007669"/>
    <property type="project" value="UniProtKB-KW"/>
</dbReference>
<dbReference type="Proteomes" id="UP001210720">
    <property type="component" value="Unassembled WGS sequence"/>
</dbReference>
<evidence type="ECO:0000313" key="3">
    <source>
        <dbReference type="EMBL" id="MDA7426671.1"/>
    </source>
</evidence>
<evidence type="ECO:0000313" key="4">
    <source>
        <dbReference type="Proteomes" id="UP001210720"/>
    </source>
</evidence>
<keyword evidence="4" id="KW-1185">Reference proteome</keyword>
<sequence length="151" mass="17715">MTKTVVNSWNEWDPLKHVIVGRADDCHIPPEEPALDAKVPEDSDMRGQWGRRPQETIDRANELLDNFAAQLEARGVRVDRPDCIDHSQPVTTPDFHTDSQFGCMPPRDVLLTVGSEILEATMSYRCRWFEYLNYRPLMQRYWEEDPNFRHE</sequence>
<proteinExistence type="inferred from homology"/>
<dbReference type="EMBL" id="JAQIOY010000011">
    <property type="protein sequence ID" value="MDA7426671.1"/>
    <property type="molecule type" value="Genomic_DNA"/>
</dbReference>
<protein>
    <submittedName>
        <fullName evidence="3">Serine/threonine protein kinase</fullName>
    </submittedName>
</protein>